<dbReference type="Gene3D" id="3.20.20.10">
    <property type="entry name" value="Alanine racemase"/>
    <property type="match status" value="1"/>
</dbReference>
<dbReference type="PANTHER" id="PTHR28004:SF2">
    <property type="entry name" value="D-SERINE DEHYDRATASE"/>
    <property type="match status" value="1"/>
</dbReference>
<dbReference type="GO" id="GO:0008721">
    <property type="term" value="F:D-serine ammonia-lyase activity"/>
    <property type="evidence" value="ECO:0007669"/>
    <property type="project" value="TreeGrafter"/>
</dbReference>
<dbReference type="Gene3D" id="2.40.37.20">
    <property type="entry name" value="D-serine dehydratase-like domain"/>
    <property type="match status" value="1"/>
</dbReference>
<evidence type="ECO:0000313" key="5">
    <source>
        <dbReference type="Proteomes" id="UP000198393"/>
    </source>
</evidence>
<accession>A0A239ERV8</accession>
<dbReference type="InterPro" id="IPR042208">
    <property type="entry name" value="D-ser_dehydrat-like_sf"/>
</dbReference>
<keyword evidence="2" id="KW-0456">Lyase</keyword>
<dbReference type="Proteomes" id="UP000198393">
    <property type="component" value="Unassembled WGS sequence"/>
</dbReference>
<dbReference type="SMART" id="SM01119">
    <property type="entry name" value="D-ser_dehydrat"/>
    <property type="match status" value="1"/>
</dbReference>
<dbReference type="AlphaFoldDB" id="A0A239ERV8"/>
<evidence type="ECO:0000256" key="1">
    <source>
        <dbReference type="ARBA" id="ARBA00005323"/>
    </source>
</evidence>
<comment type="similarity">
    <text evidence="1">Belongs to the DSD1 family.</text>
</comment>
<sequence length="360" mass="39761">MEIKTPTLIIDKGKALKNIQKMSDKAKKSKAELRPHFKTHFSAEIGNLFKAEGISKCTVSSVSMAKYFAAHGWTDITIAFPYNLLEVGDINALAGKINLNILLESEESLEHAQKNIKNPFGYFIKIDVGTHRTGIDPRNGSLIERLVKGASGKSAFIGFLAHAGHTYGCRDFESIKWIFDGSVKVLSELKNKFGGIISYGDTPSCSIMDDFSFADELRPGNFVFYDFMQHRIGSCSIDEIALCLASPVVAIHKERNEVVVYGGAVHLSKEMIKEKNIFGKEHSCYGKMVTLSGDGWETTVLGNVERLSQEHGIIKLSDEEIARVKVGDVIGILPVHSCLTADLQGHYLSTKGERIEKMTK</sequence>
<evidence type="ECO:0000256" key="2">
    <source>
        <dbReference type="ARBA" id="ARBA00023239"/>
    </source>
</evidence>
<name>A0A239ERV8_EKHLU</name>
<reference evidence="4 5" key="1">
    <citation type="submission" date="2017-06" db="EMBL/GenBank/DDBJ databases">
        <authorList>
            <person name="Kim H.J."/>
            <person name="Triplett B.A."/>
        </authorList>
    </citation>
    <scope>NUCLEOTIDE SEQUENCE [LARGE SCALE GENOMIC DNA]</scope>
    <source>
        <strain evidence="4 5">DSM 19307</strain>
    </source>
</reference>
<keyword evidence="5" id="KW-1185">Reference proteome</keyword>
<protein>
    <submittedName>
        <fullName evidence="4">D-serine deaminase, pyridoxal phosphate-dependent</fullName>
    </submittedName>
</protein>
<proteinExistence type="inferred from homology"/>
<dbReference type="GO" id="GO:0036088">
    <property type="term" value="P:D-serine catabolic process"/>
    <property type="evidence" value="ECO:0007669"/>
    <property type="project" value="TreeGrafter"/>
</dbReference>
<dbReference type="Pfam" id="PF01168">
    <property type="entry name" value="Ala_racemase_N"/>
    <property type="match status" value="1"/>
</dbReference>
<feature type="domain" description="D-serine dehydratase-like" evidence="3">
    <location>
        <begin position="241"/>
        <end position="351"/>
    </location>
</feature>
<dbReference type="InterPro" id="IPR026956">
    <property type="entry name" value="D-ser_dehydrat-like_dom"/>
</dbReference>
<dbReference type="OrthoDB" id="9788869at2"/>
<dbReference type="InterPro" id="IPR051466">
    <property type="entry name" value="D-amino_acid_metab_enzyme"/>
</dbReference>
<dbReference type="PANTHER" id="PTHR28004">
    <property type="entry name" value="ZGC:162816-RELATED"/>
    <property type="match status" value="1"/>
</dbReference>
<dbReference type="InterPro" id="IPR001608">
    <property type="entry name" value="Ala_racemase_N"/>
</dbReference>
<dbReference type="InterPro" id="IPR029066">
    <property type="entry name" value="PLP-binding_barrel"/>
</dbReference>
<dbReference type="SUPFAM" id="SSF51419">
    <property type="entry name" value="PLP-binding barrel"/>
    <property type="match status" value="1"/>
</dbReference>
<dbReference type="Pfam" id="PF14031">
    <property type="entry name" value="D-ser_dehydrat"/>
    <property type="match status" value="1"/>
</dbReference>
<dbReference type="EMBL" id="FZPD01000001">
    <property type="protein sequence ID" value="SNS47375.1"/>
    <property type="molecule type" value="Genomic_DNA"/>
</dbReference>
<organism evidence="4 5">
    <name type="scientific">Ekhidna lutea</name>
    <dbReference type="NCBI Taxonomy" id="447679"/>
    <lineage>
        <taxon>Bacteria</taxon>
        <taxon>Pseudomonadati</taxon>
        <taxon>Bacteroidota</taxon>
        <taxon>Cytophagia</taxon>
        <taxon>Cytophagales</taxon>
        <taxon>Reichenbachiellaceae</taxon>
        <taxon>Ekhidna</taxon>
    </lineage>
</organism>
<gene>
    <name evidence="4" type="ORF">SAMN05421640_0296</name>
</gene>
<evidence type="ECO:0000313" key="4">
    <source>
        <dbReference type="EMBL" id="SNS47375.1"/>
    </source>
</evidence>
<evidence type="ECO:0000259" key="3">
    <source>
        <dbReference type="SMART" id="SM01119"/>
    </source>
</evidence>
<dbReference type="RefSeq" id="WP_089355071.1">
    <property type="nucleotide sequence ID" value="NZ_FZPD01000001.1"/>
</dbReference>